<sequence>MICHQGHRAENSKFRFNTSLVLMYRTVTAITAA</sequence>
<dbReference type="EMBL" id="GBRH01249919">
    <property type="protein sequence ID" value="JAD47976.1"/>
    <property type="molecule type" value="Transcribed_RNA"/>
</dbReference>
<organism evidence="1">
    <name type="scientific">Arundo donax</name>
    <name type="common">Giant reed</name>
    <name type="synonym">Donax arundinaceus</name>
    <dbReference type="NCBI Taxonomy" id="35708"/>
    <lineage>
        <taxon>Eukaryota</taxon>
        <taxon>Viridiplantae</taxon>
        <taxon>Streptophyta</taxon>
        <taxon>Embryophyta</taxon>
        <taxon>Tracheophyta</taxon>
        <taxon>Spermatophyta</taxon>
        <taxon>Magnoliopsida</taxon>
        <taxon>Liliopsida</taxon>
        <taxon>Poales</taxon>
        <taxon>Poaceae</taxon>
        <taxon>PACMAD clade</taxon>
        <taxon>Arundinoideae</taxon>
        <taxon>Arundineae</taxon>
        <taxon>Arundo</taxon>
    </lineage>
</organism>
<reference evidence="1" key="2">
    <citation type="journal article" date="2015" name="Data Brief">
        <title>Shoot transcriptome of the giant reed, Arundo donax.</title>
        <authorList>
            <person name="Barrero R.A."/>
            <person name="Guerrero F.D."/>
            <person name="Moolhuijzen P."/>
            <person name="Goolsby J.A."/>
            <person name="Tidwell J."/>
            <person name="Bellgard S.E."/>
            <person name="Bellgard M.I."/>
        </authorList>
    </citation>
    <scope>NUCLEOTIDE SEQUENCE</scope>
    <source>
        <tissue evidence="1">Shoot tissue taken approximately 20 cm above the soil surface</tissue>
    </source>
</reference>
<evidence type="ECO:0000313" key="1">
    <source>
        <dbReference type="EMBL" id="JAD47976.1"/>
    </source>
</evidence>
<dbReference type="AlphaFoldDB" id="A0A0A9AA69"/>
<protein>
    <submittedName>
        <fullName evidence="1">Uncharacterized protein</fullName>
    </submittedName>
</protein>
<name>A0A0A9AA69_ARUDO</name>
<proteinExistence type="predicted"/>
<reference evidence="1" key="1">
    <citation type="submission" date="2014-09" db="EMBL/GenBank/DDBJ databases">
        <authorList>
            <person name="Magalhaes I.L.F."/>
            <person name="Oliveira U."/>
            <person name="Santos F.R."/>
            <person name="Vidigal T.H.D.A."/>
            <person name="Brescovit A.D."/>
            <person name="Santos A.J."/>
        </authorList>
    </citation>
    <scope>NUCLEOTIDE SEQUENCE</scope>
    <source>
        <tissue evidence="1">Shoot tissue taken approximately 20 cm above the soil surface</tissue>
    </source>
</reference>
<accession>A0A0A9AA69</accession>